<dbReference type="Proteomes" id="UP001372338">
    <property type="component" value="Unassembled WGS sequence"/>
</dbReference>
<gene>
    <name evidence="1" type="ORF">RIF29_00362</name>
</gene>
<accession>A0AAN9P6Z9</accession>
<comment type="caution">
    <text evidence="1">The sequence shown here is derived from an EMBL/GenBank/DDBJ whole genome shotgun (WGS) entry which is preliminary data.</text>
</comment>
<dbReference type="AlphaFoldDB" id="A0AAN9P6Z9"/>
<protein>
    <submittedName>
        <fullName evidence="1">Uncharacterized protein</fullName>
    </submittedName>
</protein>
<organism evidence="1 2">
    <name type="scientific">Crotalaria pallida</name>
    <name type="common">Smooth rattlebox</name>
    <name type="synonym">Crotalaria striata</name>
    <dbReference type="NCBI Taxonomy" id="3830"/>
    <lineage>
        <taxon>Eukaryota</taxon>
        <taxon>Viridiplantae</taxon>
        <taxon>Streptophyta</taxon>
        <taxon>Embryophyta</taxon>
        <taxon>Tracheophyta</taxon>
        <taxon>Spermatophyta</taxon>
        <taxon>Magnoliopsida</taxon>
        <taxon>eudicotyledons</taxon>
        <taxon>Gunneridae</taxon>
        <taxon>Pentapetalae</taxon>
        <taxon>rosids</taxon>
        <taxon>fabids</taxon>
        <taxon>Fabales</taxon>
        <taxon>Fabaceae</taxon>
        <taxon>Papilionoideae</taxon>
        <taxon>50 kb inversion clade</taxon>
        <taxon>genistoids sensu lato</taxon>
        <taxon>core genistoids</taxon>
        <taxon>Crotalarieae</taxon>
        <taxon>Crotalaria</taxon>
    </lineage>
</organism>
<keyword evidence="2" id="KW-1185">Reference proteome</keyword>
<dbReference type="EMBL" id="JAYWIO010000001">
    <property type="protein sequence ID" value="KAK7287222.1"/>
    <property type="molecule type" value="Genomic_DNA"/>
</dbReference>
<sequence>MDLQSLEDADLDNLSPKQAEKILECIEALREKLKGKSPVEVPIELEDDHVADTPQKSEPKKEQVIQAIQTKKALEADTIPEANIDSDNKEADAVLEAATIPENSVINLGKSDQDMDEEGNWVQEASVTKETTQHSKQTLLFQYRSEGG</sequence>
<reference evidence="1 2" key="1">
    <citation type="submission" date="2024-01" db="EMBL/GenBank/DDBJ databases">
        <title>The genomes of 5 underutilized Papilionoideae crops provide insights into root nodulation and disease resistanc.</title>
        <authorList>
            <person name="Yuan L."/>
        </authorList>
    </citation>
    <scope>NUCLEOTIDE SEQUENCE [LARGE SCALE GENOMIC DNA]</scope>
    <source>
        <strain evidence="1">ZHUSHIDOU_FW_LH</strain>
        <tissue evidence="1">Leaf</tissue>
    </source>
</reference>
<name>A0AAN9P6Z9_CROPI</name>
<evidence type="ECO:0000313" key="2">
    <source>
        <dbReference type="Proteomes" id="UP001372338"/>
    </source>
</evidence>
<evidence type="ECO:0000313" key="1">
    <source>
        <dbReference type="EMBL" id="KAK7287222.1"/>
    </source>
</evidence>
<proteinExistence type="predicted"/>